<feature type="compositionally biased region" description="Basic and acidic residues" evidence="1">
    <location>
        <begin position="129"/>
        <end position="148"/>
    </location>
</feature>
<gene>
    <name evidence="2" type="ORF">PLEPLA_LOCUS17423</name>
</gene>
<proteinExistence type="predicted"/>
<dbReference type="AlphaFoldDB" id="A0A9N7UEM8"/>
<dbReference type="EMBL" id="CADEAL010001136">
    <property type="protein sequence ID" value="CAB1429445.1"/>
    <property type="molecule type" value="Genomic_DNA"/>
</dbReference>
<evidence type="ECO:0000256" key="1">
    <source>
        <dbReference type="SAM" id="MobiDB-lite"/>
    </source>
</evidence>
<reference evidence="2" key="1">
    <citation type="submission" date="2020-03" db="EMBL/GenBank/DDBJ databases">
        <authorList>
            <person name="Weist P."/>
        </authorList>
    </citation>
    <scope>NUCLEOTIDE SEQUENCE</scope>
</reference>
<feature type="region of interest" description="Disordered" evidence="1">
    <location>
        <begin position="1"/>
        <end position="29"/>
    </location>
</feature>
<dbReference type="Proteomes" id="UP001153269">
    <property type="component" value="Unassembled WGS sequence"/>
</dbReference>
<comment type="caution">
    <text evidence="2">The sequence shown here is derived from an EMBL/GenBank/DDBJ whole genome shotgun (WGS) entry which is preliminary data.</text>
</comment>
<sequence length="155" mass="17285">MDSGLPKNKSHLDPDLGPETAVRSRSPGPADRDVCGYVGGCGGIFSARGKNHILQKESIFFRQTRYHFLDDSQRVFLGVCTVTDSITQWNPEISQTSSSRTKRLGKEETYNVLVKDGQRVGGRRKGKRGEKVIERGRDEDEEEKEKKSMGGQKAV</sequence>
<keyword evidence="3" id="KW-1185">Reference proteome</keyword>
<evidence type="ECO:0000313" key="2">
    <source>
        <dbReference type="EMBL" id="CAB1429445.1"/>
    </source>
</evidence>
<accession>A0A9N7UEM8</accession>
<evidence type="ECO:0000313" key="3">
    <source>
        <dbReference type="Proteomes" id="UP001153269"/>
    </source>
</evidence>
<protein>
    <submittedName>
        <fullName evidence="2">Uncharacterized protein</fullName>
    </submittedName>
</protein>
<feature type="region of interest" description="Disordered" evidence="1">
    <location>
        <begin position="117"/>
        <end position="155"/>
    </location>
</feature>
<organism evidence="2 3">
    <name type="scientific">Pleuronectes platessa</name>
    <name type="common">European plaice</name>
    <dbReference type="NCBI Taxonomy" id="8262"/>
    <lineage>
        <taxon>Eukaryota</taxon>
        <taxon>Metazoa</taxon>
        <taxon>Chordata</taxon>
        <taxon>Craniata</taxon>
        <taxon>Vertebrata</taxon>
        <taxon>Euteleostomi</taxon>
        <taxon>Actinopterygii</taxon>
        <taxon>Neopterygii</taxon>
        <taxon>Teleostei</taxon>
        <taxon>Neoteleostei</taxon>
        <taxon>Acanthomorphata</taxon>
        <taxon>Carangaria</taxon>
        <taxon>Pleuronectiformes</taxon>
        <taxon>Pleuronectoidei</taxon>
        <taxon>Pleuronectidae</taxon>
        <taxon>Pleuronectes</taxon>
    </lineage>
</organism>
<name>A0A9N7UEM8_PLEPL</name>